<feature type="non-terminal residue" evidence="3">
    <location>
        <position position="1"/>
    </location>
</feature>
<dbReference type="GO" id="GO:0005525">
    <property type="term" value="F:GTP binding"/>
    <property type="evidence" value="ECO:0007669"/>
    <property type="project" value="InterPro"/>
</dbReference>
<dbReference type="OrthoDB" id="8954335at2759"/>
<reference evidence="3 4" key="1">
    <citation type="submission" date="2017-04" db="EMBL/GenBank/DDBJ databases">
        <title>Draft genome sequence of Tuber borchii Vittad., a whitish edible truffle.</title>
        <authorList>
            <consortium name="DOE Joint Genome Institute"/>
            <person name="Murat C."/>
            <person name="Kuo A."/>
            <person name="Barry K.W."/>
            <person name="Clum A."/>
            <person name="Dockter R.B."/>
            <person name="Fauchery L."/>
            <person name="Iotti M."/>
            <person name="Kohler A."/>
            <person name="Labutti K."/>
            <person name="Lindquist E.A."/>
            <person name="Lipzen A."/>
            <person name="Ohm R.A."/>
            <person name="Wang M."/>
            <person name="Grigoriev I.V."/>
            <person name="Zambonelli A."/>
            <person name="Martin F.M."/>
        </authorList>
    </citation>
    <scope>NUCLEOTIDE SEQUENCE [LARGE SCALE GENOMIC DNA]</scope>
    <source>
        <strain evidence="3 4">Tbo3840</strain>
    </source>
</reference>
<evidence type="ECO:0000259" key="2">
    <source>
        <dbReference type="Pfam" id="PF01926"/>
    </source>
</evidence>
<protein>
    <submittedName>
        <fullName evidence="3">P-loop containing nucleoside triphosphate hydrolase protein</fullName>
    </submittedName>
</protein>
<dbReference type="Pfam" id="PF01926">
    <property type="entry name" value="MMR_HSR1"/>
    <property type="match status" value="1"/>
</dbReference>
<feature type="coiled-coil region" evidence="1">
    <location>
        <begin position="203"/>
        <end position="237"/>
    </location>
</feature>
<accession>A0A2T6ZF96</accession>
<comment type="caution">
    <text evidence="3">The sequence shown here is derived from an EMBL/GenBank/DDBJ whole genome shotgun (WGS) entry which is preliminary data.</text>
</comment>
<keyword evidence="3" id="KW-0378">Hydrolase</keyword>
<keyword evidence="4" id="KW-1185">Reference proteome</keyword>
<organism evidence="3 4">
    <name type="scientific">Tuber borchii</name>
    <name type="common">White truffle</name>
    <dbReference type="NCBI Taxonomy" id="42251"/>
    <lineage>
        <taxon>Eukaryota</taxon>
        <taxon>Fungi</taxon>
        <taxon>Dikarya</taxon>
        <taxon>Ascomycota</taxon>
        <taxon>Pezizomycotina</taxon>
        <taxon>Pezizomycetes</taxon>
        <taxon>Pezizales</taxon>
        <taxon>Tuberaceae</taxon>
        <taxon>Tuber</taxon>
    </lineage>
</organism>
<dbReference type="Proteomes" id="UP000244722">
    <property type="component" value="Unassembled WGS sequence"/>
</dbReference>
<evidence type="ECO:0000313" key="4">
    <source>
        <dbReference type="Proteomes" id="UP000244722"/>
    </source>
</evidence>
<sequence>VTGAGKSYFIQTVTGSSEVEVSSDLHSCTNKVQSYSFGYGGAKITLVDTPGFNDTNRSDTEVLQEIANWTSETYRKDQLLTGIIYLHPITHTRMEGSSMRNLRTFRSLCGQEVLENVLLTTTQWSNVNQAEAERRENKLHDQDFWGGLMGKGATLERFHGTRDSGLELIHKLMSKTPKRLDIQDQIVEQNLSLPETNAGQCVNEELIAQEKKFKEELESLENQLREAIGQRDDEIRALMDEQAKIQKRLEMAIAGMKLLAELHTREGKGTKLVRERRKRGVHMMGFD</sequence>
<feature type="domain" description="G" evidence="2">
    <location>
        <begin position="2"/>
        <end position="60"/>
    </location>
</feature>
<dbReference type="EMBL" id="NESQ01000319">
    <property type="protein sequence ID" value="PUU74171.1"/>
    <property type="molecule type" value="Genomic_DNA"/>
</dbReference>
<gene>
    <name evidence="3" type="ORF">B9Z19DRAFT_1001530</name>
</gene>
<dbReference type="InterPro" id="IPR027417">
    <property type="entry name" value="P-loop_NTPase"/>
</dbReference>
<dbReference type="STRING" id="42251.A0A2T6ZF96"/>
<evidence type="ECO:0000256" key="1">
    <source>
        <dbReference type="SAM" id="Coils"/>
    </source>
</evidence>
<dbReference type="SUPFAM" id="SSF52540">
    <property type="entry name" value="P-loop containing nucleoside triphosphate hydrolases"/>
    <property type="match status" value="1"/>
</dbReference>
<dbReference type="InterPro" id="IPR006073">
    <property type="entry name" value="GTP-bd"/>
</dbReference>
<dbReference type="Gene3D" id="3.40.50.300">
    <property type="entry name" value="P-loop containing nucleotide triphosphate hydrolases"/>
    <property type="match status" value="1"/>
</dbReference>
<name>A0A2T6ZF96_TUBBO</name>
<dbReference type="AlphaFoldDB" id="A0A2T6ZF96"/>
<dbReference type="GO" id="GO:0016787">
    <property type="term" value="F:hydrolase activity"/>
    <property type="evidence" value="ECO:0007669"/>
    <property type="project" value="UniProtKB-KW"/>
</dbReference>
<keyword evidence="1" id="KW-0175">Coiled coil</keyword>
<evidence type="ECO:0000313" key="3">
    <source>
        <dbReference type="EMBL" id="PUU74171.1"/>
    </source>
</evidence>
<proteinExistence type="predicted"/>